<evidence type="ECO:0000313" key="1">
    <source>
        <dbReference type="EMBL" id="KAJ5502358.1"/>
    </source>
</evidence>
<proteinExistence type="predicted"/>
<evidence type="ECO:0000313" key="2">
    <source>
        <dbReference type="Proteomes" id="UP001149954"/>
    </source>
</evidence>
<sequence length="139" mass="14823">MHEHKHIETYYAPPFFGGYWSRGNDVSPNGREKLSGAPLPSYGAITAVTAGGNIQVDNVVVQANILVDGQPMLPRWTDFLVGFSAVWCLDSPYACLSTPDNTGRMHLGNNLAEILGNVPPCNPALAIPAPTSLQGAHPV</sequence>
<gene>
    <name evidence="1" type="ORF">N7463_005232</name>
</gene>
<keyword evidence="2" id="KW-1185">Reference proteome</keyword>
<organism evidence="1 2">
    <name type="scientific">Penicillium fimorum</name>
    <dbReference type="NCBI Taxonomy" id="1882269"/>
    <lineage>
        <taxon>Eukaryota</taxon>
        <taxon>Fungi</taxon>
        <taxon>Dikarya</taxon>
        <taxon>Ascomycota</taxon>
        <taxon>Pezizomycotina</taxon>
        <taxon>Eurotiomycetes</taxon>
        <taxon>Eurotiomycetidae</taxon>
        <taxon>Eurotiales</taxon>
        <taxon>Aspergillaceae</taxon>
        <taxon>Penicillium</taxon>
    </lineage>
</organism>
<accession>A0A9W9XS66</accession>
<reference evidence="1" key="2">
    <citation type="journal article" date="2023" name="IMA Fungus">
        <title>Comparative genomic study of the Penicillium genus elucidates a diverse pangenome and 15 lateral gene transfer events.</title>
        <authorList>
            <person name="Petersen C."/>
            <person name="Sorensen T."/>
            <person name="Nielsen M.R."/>
            <person name="Sondergaard T.E."/>
            <person name="Sorensen J.L."/>
            <person name="Fitzpatrick D.A."/>
            <person name="Frisvad J.C."/>
            <person name="Nielsen K.L."/>
        </authorList>
    </citation>
    <scope>NUCLEOTIDE SEQUENCE</scope>
    <source>
        <strain evidence="1">IBT 29495</strain>
    </source>
</reference>
<protein>
    <submittedName>
        <fullName evidence="1">Uncharacterized protein</fullName>
    </submittedName>
</protein>
<dbReference type="Proteomes" id="UP001149954">
    <property type="component" value="Unassembled WGS sequence"/>
</dbReference>
<dbReference type="AlphaFoldDB" id="A0A9W9XS66"/>
<reference evidence="1" key="1">
    <citation type="submission" date="2022-12" db="EMBL/GenBank/DDBJ databases">
        <authorList>
            <person name="Petersen C."/>
        </authorList>
    </citation>
    <scope>NUCLEOTIDE SEQUENCE</scope>
    <source>
        <strain evidence="1">IBT 29495</strain>
    </source>
</reference>
<dbReference type="OrthoDB" id="4326688at2759"/>
<name>A0A9W9XS66_9EURO</name>
<comment type="caution">
    <text evidence="1">The sequence shown here is derived from an EMBL/GenBank/DDBJ whole genome shotgun (WGS) entry which is preliminary data.</text>
</comment>
<dbReference type="EMBL" id="JAPWDS010000003">
    <property type="protein sequence ID" value="KAJ5502358.1"/>
    <property type="molecule type" value="Genomic_DNA"/>
</dbReference>